<keyword evidence="2" id="KW-0285">Flavoprotein</keyword>
<feature type="compositionally biased region" description="Low complexity" evidence="4">
    <location>
        <begin position="1"/>
        <end position="10"/>
    </location>
</feature>
<keyword evidence="7" id="KW-1185">Reference proteome</keyword>
<reference evidence="7" key="1">
    <citation type="journal article" date="2019" name="Int. J. Syst. Evol. Microbiol.">
        <title>The Global Catalogue of Microorganisms (GCM) 10K type strain sequencing project: providing services to taxonomists for standard genome sequencing and annotation.</title>
        <authorList>
            <consortium name="The Broad Institute Genomics Platform"/>
            <consortium name="The Broad Institute Genome Sequencing Center for Infectious Disease"/>
            <person name="Wu L."/>
            <person name="Ma J."/>
        </authorList>
    </citation>
    <scope>NUCLEOTIDE SEQUENCE [LARGE SCALE GENOMIC DNA]</scope>
    <source>
        <strain evidence="7">KLKA75</strain>
    </source>
</reference>
<dbReference type="PANTHER" id="PTHR43004:SF19">
    <property type="entry name" value="BINDING MONOOXYGENASE, PUTATIVE (JCVI)-RELATED"/>
    <property type="match status" value="1"/>
</dbReference>
<keyword evidence="6" id="KW-0560">Oxidoreductase</keyword>
<dbReference type="PRINTS" id="PR00420">
    <property type="entry name" value="RNGMNOXGNASE"/>
</dbReference>
<name>A0ABV9TV14_9ACTN</name>
<comment type="caution">
    <text evidence="6">The sequence shown here is derived from an EMBL/GenBank/DDBJ whole genome shotgun (WGS) entry which is preliminary data.</text>
</comment>
<gene>
    <name evidence="6" type="ORF">ACFPCY_08785</name>
</gene>
<dbReference type="Gene3D" id="3.50.50.60">
    <property type="entry name" value="FAD/NAD(P)-binding domain"/>
    <property type="match status" value="1"/>
</dbReference>
<dbReference type="RefSeq" id="WP_378253149.1">
    <property type="nucleotide sequence ID" value="NZ_JBHSIT010000002.1"/>
</dbReference>
<keyword evidence="6" id="KW-0503">Monooxygenase</keyword>
<dbReference type="InterPro" id="IPR036188">
    <property type="entry name" value="FAD/NAD-bd_sf"/>
</dbReference>
<dbReference type="Proteomes" id="UP001595872">
    <property type="component" value="Unassembled WGS sequence"/>
</dbReference>
<dbReference type="Pfam" id="PF21274">
    <property type="entry name" value="Rng_hyd_C"/>
    <property type="match status" value="1"/>
</dbReference>
<dbReference type="GO" id="GO:0004497">
    <property type="term" value="F:monooxygenase activity"/>
    <property type="evidence" value="ECO:0007669"/>
    <property type="project" value="UniProtKB-KW"/>
</dbReference>
<evidence type="ECO:0000256" key="3">
    <source>
        <dbReference type="ARBA" id="ARBA00022827"/>
    </source>
</evidence>
<feature type="domain" description="FAD-binding" evidence="5">
    <location>
        <begin position="27"/>
        <end position="376"/>
    </location>
</feature>
<comment type="cofactor">
    <cofactor evidence="1">
        <name>FAD</name>
        <dbReference type="ChEBI" id="CHEBI:57692"/>
    </cofactor>
</comment>
<evidence type="ECO:0000313" key="7">
    <source>
        <dbReference type="Proteomes" id="UP001595872"/>
    </source>
</evidence>
<dbReference type="Pfam" id="PF01494">
    <property type="entry name" value="FAD_binding_3"/>
    <property type="match status" value="1"/>
</dbReference>
<dbReference type="InterPro" id="IPR002938">
    <property type="entry name" value="FAD-bd"/>
</dbReference>
<dbReference type="Gene3D" id="3.30.9.10">
    <property type="entry name" value="D-Amino Acid Oxidase, subunit A, domain 2"/>
    <property type="match status" value="1"/>
</dbReference>
<organism evidence="6 7">
    <name type="scientific">Actinomadura gamaensis</name>
    <dbReference type="NCBI Taxonomy" id="1763541"/>
    <lineage>
        <taxon>Bacteria</taxon>
        <taxon>Bacillati</taxon>
        <taxon>Actinomycetota</taxon>
        <taxon>Actinomycetes</taxon>
        <taxon>Streptosporangiales</taxon>
        <taxon>Thermomonosporaceae</taxon>
        <taxon>Actinomadura</taxon>
    </lineage>
</organism>
<dbReference type="EMBL" id="JBHSIT010000002">
    <property type="protein sequence ID" value="MFC4907414.1"/>
    <property type="molecule type" value="Genomic_DNA"/>
</dbReference>
<evidence type="ECO:0000259" key="5">
    <source>
        <dbReference type="Pfam" id="PF01494"/>
    </source>
</evidence>
<accession>A0ABV9TV14</accession>
<dbReference type="InterPro" id="IPR050641">
    <property type="entry name" value="RIFMO-like"/>
</dbReference>
<sequence length="553" mass="59394">MSDSSAAADGADGELAPVTTGPPQARVPVLIVGGSIVGASAALFLAARGITPVLVEKHPAVSTRLRAKLFYPRTMEAYRSVGADQDVYAVQRRLPQADHAAVVDSLAGPELRRWPLPAAADFSAVSPCQSAFVKQADLEEVVRAHARAAGADLRFGHRLLDLRRHEDEVVARIRGADGGTYTVAADYLLAADGNGSAVREGLGIGRSGIPVAAHVMEVGFEADLRRVLDGRPLALAYTGPPDHAFLAWDPAHDRGTVSVMFDPAVTDPSAFGDRWRRDFVSRALGLPPSRFTLTESRVWQMGAWAADSYRAGRIFLLGDAVHVTPPAGGFGANTGIQDAWNLTAKLVSVLRGHADPRLLDGYEPERRPVGRLTVEQALLRFRGRAPIPIEDRPLLSEAAVAVGYRYPVRGDDEAATDLPLVDEPDRWRGEPGTRLPHLPLSGADRSRSTLDLVRDGRYLLLAGPEGQPWVHAARQLDPHGAFLDTAVLPRQIPSAKTRPAERCGISDEGALLVRPDHVIAWRASRAVPEHVTVLTTAVRRALGAVDEAVAEHS</sequence>
<evidence type="ECO:0000256" key="1">
    <source>
        <dbReference type="ARBA" id="ARBA00001974"/>
    </source>
</evidence>
<evidence type="ECO:0000256" key="4">
    <source>
        <dbReference type="SAM" id="MobiDB-lite"/>
    </source>
</evidence>
<dbReference type="SUPFAM" id="SSF51905">
    <property type="entry name" value="FAD/NAD(P)-binding domain"/>
    <property type="match status" value="1"/>
</dbReference>
<proteinExistence type="predicted"/>
<feature type="region of interest" description="Disordered" evidence="4">
    <location>
        <begin position="1"/>
        <end position="20"/>
    </location>
</feature>
<keyword evidence="3" id="KW-0274">FAD</keyword>
<dbReference type="PANTHER" id="PTHR43004">
    <property type="entry name" value="TRK SYSTEM POTASSIUM UPTAKE PROTEIN"/>
    <property type="match status" value="1"/>
</dbReference>
<protein>
    <submittedName>
        <fullName evidence="6">FAD-dependent monooxygenase</fullName>
    </submittedName>
</protein>
<feature type="region of interest" description="Disordered" evidence="4">
    <location>
        <begin position="422"/>
        <end position="441"/>
    </location>
</feature>
<evidence type="ECO:0000256" key="2">
    <source>
        <dbReference type="ARBA" id="ARBA00022630"/>
    </source>
</evidence>
<evidence type="ECO:0000313" key="6">
    <source>
        <dbReference type="EMBL" id="MFC4907414.1"/>
    </source>
</evidence>
<dbReference type="Gene3D" id="3.40.30.120">
    <property type="match status" value="1"/>
</dbReference>